<name>A0A6M5YI06_9BACT</name>
<evidence type="ECO:0000313" key="2">
    <source>
        <dbReference type="Proteomes" id="UP000503447"/>
    </source>
</evidence>
<keyword evidence="2" id="KW-1185">Reference proteome</keyword>
<reference evidence="2" key="1">
    <citation type="submission" date="2020-05" db="EMBL/GenBank/DDBJ databases">
        <title>Frigoriglobus tundricola gen. nov., sp. nov., a psychrotolerant cellulolytic planctomycete of the family Gemmataceae with two divergent copies of 16S rRNA gene.</title>
        <authorList>
            <person name="Kulichevskaya I.S."/>
            <person name="Ivanova A.A."/>
            <person name="Naumoff D.G."/>
            <person name="Beletsky A.V."/>
            <person name="Rijpstra W.I.C."/>
            <person name="Sinninghe Damste J.S."/>
            <person name="Mardanov A.V."/>
            <person name="Ravin N.V."/>
            <person name="Dedysh S.N."/>
        </authorList>
    </citation>
    <scope>NUCLEOTIDE SEQUENCE [LARGE SCALE GENOMIC DNA]</scope>
    <source>
        <strain evidence="2">PL17</strain>
    </source>
</reference>
<dbReference type="EMBL" id="CP053452">
    <property type="protein sequence ID" value="QJW93709.1"/>
    <property type="molecule type" value="Genomic_DNA"/>
</dbReference>
<accession>A0A6M5YI06</accession>
<gene>
    <name evidence="1" type="ORF">FTUN_1219</name>
</gene>
<protein>
    <submittedName>
        <fullName evidence="1">Uncharacterized protein</fullName>
    </submittedName>
</protein>
<organism evidence="1 2">
    <name type="scientific">Frigoriglobus tundricola</name>
    <dbReference type="NCBI Taxonomy" id="2774151"/>
    <lineage>
        <taxon>Bacteria</taxon>
        <taxon>Pseudomonadati</taxon>
        <taxon>Planctomycetota</taxon>
        <taxon>Planctomycetia</taxon>
        <taxon>Gemmatales</taxon>
        <taxon>Gemmataceae</taxon>
        <taxon>Frigoriglobus</taxon>
    </lineage>
</organism>
<evidence type="ECO:0000313" key="1">
    <source>
        <dbReference type="EMBL" id="QJW93709.1"/>
    </source>
</evidence>
<dbReference type="AlphaFoldDB" id="A0A6M5YI06"/>
<proteinExistence type="predicted"/>
<dbReference type="Proteomes" id="UP000503447">
    <property type="component" value="Chromosome"/>
</dbReference>
<dbReference type="KEGG" id="ftj:FTUN_1219"/>
<sequence length="37" mass="4231">MSDFHSPQRPGARVWGARRPVRAGSGRRACVRRRQIV</sequence>